<evidence type="ECO:0000256" key="1">
    <source>
        <dbReference type="ARBA" id="ARBA00022441"/>
    </source>
</evidence>
<name>A0A6S7KLH0_PARCT</name>
<evidence type="ECO:0000313" key="2">
    <source>
        <dbReference type="EMBL" id="CAB4045018.1"/>
    </source>
</evidence>
<proteinExistence type="predicted"/>
<dbReference type="Pfam" id="PF01344">
    <property type="entry name" value="Kelch_1"/>
    <property type="match status" value="1"/>
</dbReference>
<evidence type="ECO:0000313" key="3">
    <source>
        <dbReference type="Proteomes" id="UP001152795"/>
    </source>
</evidence>
<dbReference type="EMBL" id="CACRXK020037267">
    <property type="protein sequence ID" value="CAB4045018.1"/>
    <property type="molecule type" value="Genomic_DNA"/>
</dbReference>
<dbReference type="AlphaFoldDB" id="A0A6S7KLH0"/>
<dbReference type="SUPFAM" id="SSF117281">
    <property type="entry name" value="Kelch motif"/>
    <property type="match status" value="1"/>
</dbReference>
<feature type="non-terminal residue" evidence="2">
    <location>
        <position position="86"/>
    </location>
</feature>
<organism evidence="2 3">
    <name type="scientific">Paramuricea clavata</name>
    <name type="common">Red gorgonian</name>
    <name type="synonym">Violescent sea-whip</name>
    <dbReference type="NCBI Taxonomy" id="317549"/>
    <lineage>
        <taxon>Eukaryota</taxon>
        <taxon>Metazoa</taxon>
        <taxon>Cnidaria</taxon>
        <taxon>Anthozoa</taxon>
        <taxon>Octocorallia</taxon>
        <taxon>Malacalcyonacea</taxon>
        <taxon>Plexauridae</taxon>
        <taxon>Paramuricea</taxon>
    </lineage>
</organism>
<gene>
    <name evidence="2" type="ORF">PACLA_8A050435</name>
</gene>
<dbReference type="Proteomes" id="UP001152795">
    <property type="component" value="Unassembled WGS sequence"/>
</dbReference>
<keyword evidence="3" id="KW-1185">Reference proteome</keyword>
<protein>
    <submittedName>
        <fullName evidence="2">Actin-binding IPP</fullName>
    </submittedName>
</protein>
<sequence>MYDCKTGKITALPSMLEKRYKCCAVITGNTIVVMGGERTENDYYTVDLSSVECFTMGGFTWKYLPSMNKERSKAVAEVVPSTRKYV</sequence>
<keyword evidence="1" id="KW-0880">Kelch repeat</keyword>
<reference evidence="2" key="1">
    <citation type="submission" date="2020-04" db="EMBL/GenBank/DDBJ databases">
        <authorList>
            <person name="Alioto T."/>
            <person name="Alioto T."/>
            <person name="Gomez Garrido J."/>
        </authorList>
    </citation>
    <scope>NUCLEOTIDE SEQUENCE</scope>
    <source>
        <strain evidence="2">A484AB</strain>
    </source>
</reference>
<comment type="caution">
    <text evidence="2">The sequence shown here is derived from an EMBL/GenBank/DDBJ whole genome shotgun (WGS) entry which is preliminary data.</text>
</comment>
<dbReference type="InterPro" id="IPR015915">
    <property type="entry name" value="Kelch-typ_b-propeller"/>
</dbReference>
<dbReference type="Gene3D" id="2.120.10.80">
    <property type="entry name" value="Kelch-type beta propeller"/>
    <property type="match status" value="1"/>
</dbReference>
<dbReference type="OrthoDB" id="45365at2759"/>
<dbReference type="InterPro" id="IPR006652">
    <property type="entry name" value="Kelch_1"/>
</dbReference>
<accession>A0A6S7KLH0</accession>